<dbReference type="EMBL" id="CP035945">
    <property type="protein sequence ID" value="QBE94969.1"/>
    <property type="molecule type" value="Genomic_DNA"/>
</dbReference>
<accession>A0A4P6LSS0</accession>
<name>A0A4P6LSS0_9FIRM</name>
<protein>
    <submittedName>
        <fullName evidence="1">Uncharacterized protein</fullName>
    </submittedName>
</protein>
<dbReference type="Proteomes" id="UP000289794">
    <property type="component" value="Chromosome"/>
</dbReference>
<gene>
    <name evidence="1" type="ORF">PMF13cell1_00468</name>
</gene>
<dbReference type="AlphaFoldDB" id="A0A4P6LSS0"/>
<proteinExistence type="predicted"/>
<dbReference type="KEGG" id="bpro:PMF13cell1_00468"/>
<evidence type="ECO:0000313" key="1">
    <source>
        <dbReference type="EMBL" id="QBE94969.1"/>
    </source>
</evidence>
<sequence>MEDTLMKLKGISSILESLLDHDSSQIIWNDYAHAVLNNTVVKCIEELEA</sequence>
<reference evidence="1 2" key="1">
    <citation type="submission" date="2019-01" db="EMBL/GenBank/DDBJ databases">
        <title>PMF-metabolizing Aryl O-demethylase.</title>
        <authorList>
            <person name="Kim M."/>
        </authorList>
    </citation>
    <scope>NUCLEOTIDE SEQUENCE [LARGE SCALE GENOMIC DNA]</scope>
    <source>
        <strain evidence="1 2">PMF1</strain>
    </source>
</reference>
<organism evidence="1 2">
    <name type="scientific">Blautia producta</name>
    <dbReference type="NCBI Taxonomy" id="33035"/>
    <lineage>
        <taxon>Bacteria</taxon>
        <taxon>Bacillati</taxon>
        <taxon>Bacillota</taxon>
        <taxon>Clostridia</taxon>
        <taxon>Lachnospirales</taxon>
        <taxon>Lachnospiraceae</taxon>
        <taxon>Blautia</taxon>
    </lineage>
</organism>
<evidence type="ECO:0000313" key="2">
    <source>
        <dbReference type="Proteomes" id="UP000289794"/>
    </source>
</evidence>